<feature type="region of interest" description="Disordered" evidence="1">
    <location>
        <begin position="1"/>
        <end position="65"/>
    </location>
</feature>
<evidence type="ECO:0008006" key="4">
    <source>
        <dbReference type="Google" id="ProtNLM"/>
    </source>
</evidence>
<reference evidence="2 3" key="1">
    <citation type="submission" date="2021-01" db="EMBL/GenBank/DDBJ databases">
        <title>Whole genome shotgun sequence of Plantactinospora mayteni NBRC 109088.</title>
        <authorList>
            <person name="Komaki H."/>
            <person name="Tamura T."/>
        </authorList>
    </citation>
    <scope>NUCLEOTIDE SEQUENCE [LARGE SCALE GENOMIC DNA]</scope>
    <source>
        <strain evidence="2 3">NBRC 109088</strain>
    </source>
</reference>
<proteinExistence type="predicted"/>
<dbReference type="SUPFAM" id="SSF46689">
    <property type="entry name" value="Homeodomain-like"/>
    <property type="match status" value="1"/>
</dbReference>
<name>A0ABQ4ERF9_9ACTN</name>
<accession>A0ABQ4ERF9</accession>
<dbReference type="EMBL" id="BONX01000024">
    <property type="protein sequence ID" value="GIG97236.1"/>
    <property type="molecule type" value="Genomic_DNA"/>
</dbReference>
<feature type="region of interest" description="Disordered" evidence="1">
    <location>
        <begin position="178"/>
        <end position="212"/>
    </location>
</feature>
<dbReference type="InterPro" id="IPR009057">
    <property type="entry name" value="Homeodomain-like_sf"/>
</dbReference>
<evidence type="ECO:0000313" key="3">
    <source>
        <dbReference type="Proteomes" id="UP000621500"/>
    </source>
</evidence>
<dbReference type="Proteomes" id="UP000621500">
    <property type="component" value="Unassembled WGS sequence"/>
</dbReference>
<comment type="caution">
    <text evidence="2">The sequence shown here is derived from an EMBL/GenBank/DDBJ whole genome shotgun (WGS) entry which is preliminary data.</text>
</comment>
<protein>
    <recommendedName>
        <fullName evidence="4">Transposase</fullName>
    </recommendedName>
</protein>
<keyword evidence="3" id="KW-1185">Reference proteome</keyword>
<dbReference type="Pfam" id="PF13565">
    <property type="entry name" value="HTH_32"/>
    <property type="match status" value="1"/>
</dbReference>
<evidence type="ECO:0000313" key="2">
    <source>
        <dbReference type="EMBL" id="GIG97236.1"/>
    </source>
</evidence>
<evidence type="ECO:0000256" key="1">
    <source>
        <dbReference type="SAM" id="MobiDB-lite"/>
    </source>
</evidence>
<gene>
    <name evidence="2" type="ORF">Pma05_38090</name>
</gene>
<feature type="compositionally biased region" description="Basic and acidic residues" evidence="1">
    <location>
        <begin position="43"/>
        <end position="62"/>
    </location>
</feature>
<organism evidence="2 3">
    <name type="scientific">Plantactinospora mayteni</name>
    <dbReference type="NCBI Taxonomy" id="566021"/>
    <lineage>
        <taxon>Bacteria</taxon>
        <taxon>Bacillati</taxon>
        <taxon>Actinomycetota</taxon>
        <taxon>Actinomycetes</taxon>
        <taxon>Micromonosporales</taxon>
        <taxon>Micromonosporaceae</taxon>
        <taxon>Plantactinospora</taxon>
    </lineage>
</organism>
<sequence>MADQEVVTAAARAPAEDEVRLGRTGGVGMALDAHPATQIGPEDLGRRDETRPRARSRAHDVPEPAMLSSSGKWIAVSLFSDHHHSRLVRRERVRRYHDRGVPGLADRPRPGKPAEVPGSVRARILALTRMTPPAVTGLTHWSSREMAAFLARHENVRVSHNFIADLWRAHDLRPHRSGTFKLSNDPAFVDRRSPTGRSISRSRSRSRAPETS</sequence>